<dbReference type="AlphaFoldDB" id="A0A0L7MA30"/>
<proteinExistence type="predicted"/>
<name>A0A0L7MA30_PLAF4</name>
<reference evidence="3" key="1">
    <citation type="submission" date="2006-09" db="EMBL/GenBank/DDBJ databases">
        <title>Annotation of Plasmodium falciparum Dd2.</title>
        <authorList>
            <consortium name="The Broad Institute Genome Sequencing Platform"/>
            <person name="Volkman S.K."/>
            <person name="Neafsey D.E."/>
            <person name="Dash A.P."/>
            <person name="Chitnis C.E."/>
            <person name="Hartl D.L."/>
            <person name="Young S.K."/>
            <person name="Zeng Q."/>
            <person name="Koehrsen M."/>
            <person name="Alvarado L."/>
            <person name="Berlin A."/>
            <person name="Borenstein D."/>
            <person name="Chapman S.B."/>
            <person name="Chen Z."/>
            <person name="Engels R."/>
            <person name="Freedman E."/>
            <person name="Gellesch M."/>
            <person name="Goldberg J."/>
            <person name="Griggs A."/>
            <person name="Gujja S."/>
            <person name="Heilman E.R."/>
            <person name="Heiman D.I."/>
            <person name="Howarth C."/>
            <person name="Jen D."/>
            <person name="Larson L."/>
            <person name="Mehta T."/>
            <person name="Neiman D."/>
            <person name="Park D."/>
            <person name="Pearson M."/>
            <person name="Roberts A."/>
            <person name="Saif S."/>
            <person name="Shea T."/>
            <person name="Shenoy N."/>
            <person name="Sisk P."/>
            <person name="Stolte C."/>
            <person name="Sykes S."/>
            <person name="Walk T."/>
            <person name="White J."/>
            <person name="Yandava C."/>
            <person name="Haas B."/>
            <person name="Henn M.R."/>
            <person name="Nusbaum C."/>
            <person name="Birren B."/>
        </authorList>
    </citation>
    <scope>NUCLEOTIDE SEQUENCE [LARGE SCALE GENOMIC DNA]</scope>
</reference>
<evidence type="ECO:0000313" key="2">
    <source>
        <dbReference type="EMBL" id="KOB89714.1"/>
    </source>
</evidence>
<evidence type="ECO:0000259" key="1">
    <source>
        <dbReference type="Pfam" id="PF07534"/>
    </source>
</evidence>
<organism evidence="2 3">
    <name type="scientific">Plasmodium falciparum (isolate Dd2)</name>
    <dbReference type="NCBI Taxonomy" id="57267"/>
    <lineage>
        <taxon>Eukaryota</taxon>
        <taxon>Sar</taxon>
        <taxon>Alveolata</taxon>
        <taxon>Apicomplexa</taxon>
        <taxon>Aconoidasida</taxon>
        <taxon>Haemosporida</taxon>
        <taxon>Plasmodiidae</taxon>
        <taxon>Plasmodium</taxon>
        <taxon>Plasmodium (Laverania)</taxon>
    </lineage>
</organism>
<reference evidence="3" key="2">
    <citation type="submission" date="2006-09" db="EMBL/GenBank/DDBJ databases">
        <title>The genome sequence of Plasmodium falciparum Dd2.</title>
        <authorList>
            <consortium name="The Broad Institute Genome Sequencing Platform"/>
            <person name="Birren B."/>
            <person name="Lander E."/>
            <person name="Galagan J."/>
            <person name="Nusbaum C."/>
            <person name="Devon K."/>
            <person name="Henn M."/>
            <person name="Jaffe D."/>
            <person name="Butler J."/>
            <person name="Alvarez P."/>
            <person name="Gnerre S."/>
            <person name="Grabherr M."/>
            <person name="Kleber M."/>
            <person name="Mauceli E."/>
            <person name="Brockman W."/>
            <person name="MacCallum I.A."/>
            <person name="Rounsley S."/>
            <person name="Young S."/>
            <person name="LaButti K."/>
            <person name="Pushparaj V."/>
            <person name="DeCaprio D."/>
            <person name="Crawford M."/>
            <person name="Koehrsen M."/>
            <person name="Engels R."/>
            <person name="Montgomery P."/>
            <person name="Pearson M."/>
            <person name="Howarth C."/>
            <person name="Larson L."/>
            <person name="Luoma S."/>
            <person name="White J."/>
            <person name="Kodira C."/>
            <person name="Zeng Q."/>
            <person name="O'Leary S."/>
            <person name="Yandava C."/>
            <person name="Alvarado L."/>
            <person name="Wirth D."/>
            <person name="Volkman S."/>
            <person name="Hartl D."/>
        </authorList>
    </citation>
    <scope>NUCLEOTIDE SEQUENCE [LARGE SCALE GENOMIC DNA]</scope>
</reference>
<feature type="domain" description="TLDc" evidence="1">
    <location>
        <begin position="20"/>
        <end position="136"/>
    </location>
</feature>
<evidence type="ECO:0000313" key="3">
    <source>
        <dbReference type="Proteomes" id="UP000054282"/>
    </source>
</evidence>
<dbReference type="EMBL" id="GG703016">
    <property type="protein sequence ID" value="KOB89714.1"/>
    <property type="molecule type" value="Genomic_DNA"/>
</dbReference>
<gene>
    <name evidence="2" type="ORF">PFDG_05267</name>
</gene>
<dbReference type="Pfam" id="PF07534">
    <property type="entry name" value="TLD"/>
    <property type="match status" value="1"/>
</dbReference>
<dbReference type="KEGG" id="pfd:PFDG_05267"/>
<sequence length="147" mass="16774">MLPKTMDLPCKCSSEKTERNKKNPLVLLLKTFGWDLIGFFWPFSLNRGYNSVCSSDKSSALFFSFNSNFNFFKWSGKNNPPVLIKEGFLIGGNDFAFFFDKDIKVGKTKPSGSFFSPPLITECIGFNLMGFEIWNLKLAPKKKKKIK</sequence>
<protein>
    <recommendedName>
        <fullName evidence="1">TLDc domain-containing protein</fullName>
    </recommendedName>
</protein>
<accession>A0A0L7MA30</accession>
<dbReference type="Proteomes" id="UP000054282">
    <property type="component" value="Unassembled WGS sequence"/>
</dbReference>
<dbReference type="InterPro" id="IPR006571">
    <property type="entry name" value="TLDc_dom"/>
</dbReference>